<sequence>MERPILFVYLTKTPRHSVQPVKTSISAATSKPTSPKSNSSGKRRNRKTCFVCKSVGHLIKDCDYHAKKMAQPTHRNYAHRGNHKQYASLTHKKRQKHMAPTAVLTQPKPIFNTAVRPVSVAVPKIMVTRPRHAHLTVTKSKSPTRRHITRSPSPKTSNSPPGVTAAQGIKGKWVWRPKCKILDHDSRTTSASMTLKRFGYNDALGRSKSLMMDMLPLEVTPWVVRFLAKERLRQGNPQYTLKDEGVIDSGCSRHMTGNMSYLSEFEDLNGR</sequence>
<feature type="region of interest" description="Disordered" evidence="1">
    <location>
        <begin position="135"/>
        <end position="166"/>
    </location>
</feature>
<dbReference type="InterPro" id="IPR036875">
    <property type="entry name" value="Znf_CCHC_sf"/>
</dbReference>
<dbReference type="GO" id="GO:0008270">
    <property type="term" value="F:zinc ion binding"/>
    <property type="evidence" value="ECO:0007669"/>
    <property type="project" value="InterPro"/>
</dbReference>
<dbReference type="AlphaFoldDB" id="A0A699K2W3"/>
<name>A0A699K2W3_TANCI</name>
<dbReference type="Gene3D" id="4.10.60.10">
    <property type="entry name" value="Zinc finger, CCHC-type"/>
    <property type="match status" value="1"/>
</dbReference>
<feature type="compositionally biased region" description="Low complexity" evidence="1">
    <location>
        <begin position="29"/>
        <end position="40"/>
    </location>
</feature>
<organism evidence="2">
    <name type="scientific">Tanacetum cinerariifolium</name>
    <name type="common">Dalmatian daisy</name>
    <name type="synonym">Chrysanthemum cinerariifolium</name>
    <dbReference type="NCBI Taxonomy" id="118510"/>
    <lineage>
        <taxon>Eukaryota</taxon>
        <taxon>Viridiplantae</taxon>
        <taxon>Streptophyta</taxon>
        <taxon>Embryophyta</taxon>
        <taxon>Tracheophyta</taxon>
        <taxon>Spermatophyta</taxon>
        <taxon>Magnoliopsida</taxon>
        <taxon>eudicotyledons</taxon>
        <taxon>Gunneridae</taxon>
        <taxon>Pentapetalae</taxon>
        <taxon>asterids</taxon>
        <taxon>campanulids</taxon>
        <taxon>Asterales</taxon>
        <taxon>Asteraceae</taxon>
        <taxon>Asteroideae</taxon>
        <taxon>Anthemideae</taxon>
        <taxon>Anthemidinae</taxon>
        <taxon>Tanacetum</taxon>
    </lineage>
</organism>
<proteinExistence type="predicted"/>
<accession>A0A699K2W3</accession>
<evidence type="ECO:0000256" key="1">
    <source>
        <dbReference type="SAM" id="MobiDB-lite"/>
    </source>
</evidence>
<feature type="region of interest" description="Disordered" evidence="1">
    <location>
        <begin position="18"/>
        <end position="44"/>
    </location>
</feature>
<dbReference type="SUPFAM" id="SSF57756">
    <property type="entry name" value="Retrovirus zinc finger-like domains"/>
    <property type="match status" value="1"/>
</dbReference>
<evidence type="ECO:0008006" key="3">
    <source>
        <dbReference type="Google" id="ProtNLM"/>
    </source>
</evidence>
<reference evidence="2" key="1">
    <citation type="journal article" date="2019" name="Sci. Rep.">
        <title>Draft genome of Tanacetum cinerariifolium, the natural source of mosquito coil.</title>
        <authorList>
            <person name="Yamashiro T."/>
            <person name="Shiraishi A."/>
            <person name="Satake H."/>
            <person name="Nakayama K."/>
        </authorList>
    </citation>
    <scope>NUCLEOTIDE SEQUENCE</scope>
</reference>
<dbReference type="GO" id="GO:0003676">
    <property type="term" value="F:nucleic acid binding"/>
    <property type="evidence" value="ECO:0007669"/>
    <property type="project" value="InterPro"/>
</dbReference>
<evidence type="ECO:0000313" key="2">
    <source>
        <dbReference type="EMBL" id="GFA68576.1"/>
    </source>
</evidence>
<gene>
    <name evidence="2" type="ORF">Tci_640548</name>
</gene>
<dbReference type="EMBL" id="BKCJ010468704">
    <property type="protein sequence ID" value="GFA68576.1"/>
    <property type="molecule type" value="Genomic_DNA"/>
</dbReference>
<comment type="caution">
    <text evidence="2">The sequence shown here is derived from an EMBL/GenBank/DDBJ whole genome shotgun (WGS) entry which is preliminary data.</text>
</comment>
<protein>
    <recommendedName>
        <fullName evidence="3">CCHC-type domain-containing protein</fullName>
    </recommendedName>
</protein>
<feature type="compositionally biased region" description="Polar residues" evidence="1">
    <location>
        <begin position="150"/>
        <end position="161"/>
    </location>
</feature>